<protein>
    <submittedName>
        <fullName evidence="1">Uncharacterized protein</fullName>
    </submittedName>
</protein>
<evidence type="ECO:0000313" key="1">
    <source>
        <dbReference type="EMBL" id="QEC64863.1"/>
    </source>
</evidence>
<sequence length="62" mass="7053">MTSIQIKAEIDKLLGEIPEDALQSVLDLLHEIKSQPTENTRLAANIKKIMVEDRELLKRLAQ</sequence>
<dbReference type="Proteomes" id="UP000321479">
    <property type="component" value="Chromosome"/>
</dbReference>
<dbReference type="RefSeq" id="WP_147033696.1">
    <property type="nucleotide sequence ID" value="NZ_CP042436.1"/>
</dbReference>
<organism evidence="1 2">
    <name type="scientific">Mucilaginibacter ginsenosidivorans</name>
    <dbReference type="NCBI Taxonomy" id="398053"/>
    <lineage>
        <taxon>Bacteria</taxon>
        <taxon>Pseudomonadati</taxon>
        <taxon>Bacteroidota</taxon>
        <taxon>Sphingobacteriia</taxon>
        <taxon>Sphingobacteriales</taxon>
        <taxon>Sphingobacteriaceae</taxon>
        <taxon>Mucilaginibacter</taxon>
    </lineage>
</organism>
<accession>A0A5B8V220</accession>
<dbReference type="KEGG" id="mgin:FRZ54_20600"/>
<reference evidence="1 2" key="1">
    <citation type="journal article" date="2017" name="Curr. Microbiol.">
        <title>Mucilaginibacter ginsenosidivorans sp. nov., Isolated from Soil of Ginseng Field.</title>
        <authorList>
            <person name="Kim M.M."/>
            <person name="Siddiqi M.Z."/>
            <person name="Im W.T."/>
        </authorList>
    </citation>
    <scope>NUCLEOTIDE SEQUENCE [LARGE SCALE GENOMIC DNA]</scope>
    <source>
        <strain evidence="1 2">Gsoil 3017</strain>
    </source>
</reference>
<gene>
    <name evidence="1" type="ORF">FRZ54_20600</name>
</gene>
<dbReference type="EMBL" id="CP042436">
    <property type="protein sequence ID" value="QEC64863.1"/>
    <property type="molecule type" value="Genomic_DNA"/>
</dbReference>
<proteinExistence type="predicted"/>
<dbReference type="OrthoDB" id="680759at2"/>
<evidence type="ECO:0000313" key="2">
    <source>
        <dbReference type="Proteomes" id="UP000321479"/>
    </source>
</evidence>
<dbReference type="AlphaFoldDB" id="A0A5B8V220"/>
<keyword evidence="2" id="KW-1185">Reference proteome</keyword>
<name>A0A5B8V220_9SPHI</name>